<evidence type="ECO:0000256" key="3">
    <source>
        <dbReference type="ARBA" id="ARBA00023306"/>
    </source>
</evidence>
<evidence type="ECO:0000256" key="2">
    <source>
        <dbReference type="ARBA" id="ARBA00022776"/>
    </source>
</evidence>
<keyword evidence="1" id="KW-0132">Cell division</keyword>
<dbReference type="PANTHER" id="PTHR12827">
    <property type="entry name" value="MEIOTIC CHECKPOINT REGULATOR TSG24 FAMILY MEMBER"/>
    <property type="match status" value="1"/>
</dbReference>
<keyword evidence="2" id="KW-0498">Mitosis</keyword>
<proteinExistence type="predicted"/>
<dbReference type="GO" id="GO:0005680">
    <property type="term" value="C:anaphase-promoting complex"/>
    <property type="evidence" value="ECO:0007669"/>
    <property type="project" value="InterPro"/>
</dbReference>
<dbReference type="GO" id="GO:0060090">
    <property type="term" value="F:molecular adaptor activity"/>
    <property type="evidence" value="ECO:0007669"/>
    <property type="project" value="TreeGrafter"/>
</dbReference>
<dbReference type="InterPro" id="IPR024990">
    <property type="entry name" value="Apc1"/>
</dbReference>
<dbReference type="AlphaFoldDB" id="A0A024V909"/>
<evidence type="ECO:0000313" key="5">
    <source>
        <dbReference type="EMBL" id="ETW19291.1"/>
    </source>
</evidence>
<evidence type="ECO:0000256" key="4">
    <source>
        <dbReference type="SAM" id="MobiDB-lite"/>
    </source>
</evidence>
<gene>
    <name evidence="5" type="ORF">PFFVO_01864</name>
</gene>
<protein>
    <submittedName>
        <fullName evidence="5">Uncharacterized protein</fullName>
    </submittedName>
</protein>
<dbReference type="GO" id="GO:0031145">
    <property type="term" value="P:anaphase-promoting complex-dependent catabolic process"/>
    <property type="evidence" value="ECO:0007669"/>
    <property type="project" value="TreeGrafter"/>
</dbReference>
<evidence type="ECO:0000313" key="6">
    <source>
        <dbReference type="Proteomes" id="UP000030690"/>
    </source>
</evidence>
<name>A0A024V909_PLAFA</name>
<feature type="region of interest" description="Disordered" evidence="4">
    <location>
        <begin position="1"/>
        <end position="31"/>
    </location>
</feature>
<dbReference type="GO" id="GO:0051301">
    <property type="term" value="P:cell division"/>
    <property type="evidence" value="ECO:0007669"/>
    <property type="project" value="UniProtKB-KW"/>
</dbReference>
<dbReference type="PANTHER" id="PTHR12827:SF3">
    <property type="entry name" value="ANAPHASE-PROMOTING COMPLEX SUBUNIT 1"/>
    <property type="match status" value="1"/>
</dbReference>
<organism evidence="5 6">
    <name type="scientific">Plasmodium falciparum Vietnam Oak-Knoll</name>
    <name type="common">FVO</name>
    <dbReference type="NCBI Taxonomy" id="1036723"/>
    <lineage>
        <taxon>Eukaryota</taxon>
        <taxon>Sar</taxon>
        <taxon>Alveolata</taxon>
        <taxon>Apicomplexa</taxon>
        <taxon>Aconoidasida</taxon>
        <taxon>Haemosporida</taxon>
        <taxon>Plasmodiidae</taxon>
        <taxon>Plasmodium</taxon>
        <taxon>Plasmodium (Laverania)</taxon>
    </lineage>
</organism>
<sequence length="511" mass="62969">MLSKKVTKNEQINNKKGKKKPEQFRKNKSQKKKKKKIIYDLQFFDYFINDEKKKKKKNHVIINDNNINKALYNKGVFSSTNNNIEKDKLTNKSSICVDKKNKNEYKTNEKVISSNNIQKNIDQRTNITYFPYQSTNTYKVDNSFDNLKDLQCHNYEYLKIMEGIYKHHCSFQNSNSLIKYLPFFNNDYYFVYFLEKNIKLIKTIFIQYYHKGYIKKPILFQTKIIPIRTANHFIDLFTQYCNFPRYDVFWNLLIKKEVENFLYLPQFRKSYDYKYNKYIYSLFTINSNYYHNNYYICNNYDKIYHIKRYYKMKRKHKITRKEPSQTFFKKNINKIFNRNFIHNIYYRYRIDITQSKFFKFNKKQFKKDDQKYKFYLYNEHNNFQMKKIKSQWIYKIIKHKKINKKNSLSSIKQEKKKIYGYNTTHTNLIFTHILNIIKINFKNKPCQLRIFLLKSYIENNTFNISQFFKYWYEKSQNLSNIIIDTSHITLNSKYIHLLFTDILFCFFIGNL</sequence>
<reference evidence="5 6" key="1">
    <citation type="submission" date="2013-02" db="EMBL/GenBank/DDBJ databases">
        <title>The Genome Annotation of Plasmodium falciparum Vietnam Oak-Knoll (FVO).</title>
        <authorList>
            <consortium name="The Broad Institute Genome Sequencing Platform"/>
            <consortium name="The Broad Institute Genome Sequencing Center for Infectious Disease"/>
            <person name="Neafsey D."/>
            <person name="Hoffman S."/>
            <person name="Volkman S."/>
            <person name="Rosenthal P."/>
            <person name="Walker B."/>
            <person name="Young S.K."/>
            <person name="Zeng Q."/>
            <person name="Gargeya S."/>
            <person name="Fitzgerald M."/>
            <person name="Haas B."/>
            <person name="Abouelleil A."/>
            <person name="Allen A.W."/>
            <person name="Alvarado L."/>
            <person name="Arachchi H.M."/>
            <person name="Berlin A.M."/>
            <person name="Chapman S.B."/>
            <person name="Gainer-Dewar J."/>
            <person name="Goldberg J."/>
            <person name="Griggs A."/>
            <person name="Gujja S."/>
            <person name="Hansen M."/>
            <person name="Howarth C."/>
            <person name="Imamovic A."/>
            <person name="Ireland A."/>
            <person name="Larimer J."/>
            <person name="McCowan C."/>
            <person name="Murphy C."/>
            <person name="Pearson M."/>
            <person name="Poon T.W."/>
            <person name="Priest M."/>
            <person name="Roberts A."/>
            <person name="Saif S."/>
            <person name="Shea T."/>
            <person name="Sisk P."/>
            <person name="Sykes S."/>
            <person name="Wortman J."/>
            <person name="Nusbaum C."/>
            <person name="Birren B."/>
        </authorList>
    </citation>
    <scope>NUCLEOTIDE SEQUENCE [LARGE SCALE GENOMIC DNA]</scope>
    <source>
        <strain evidence="6">Vietnam Oak-Knoll (FVO)</strain>
    </source>
</reference>
<evidence type="ECO:0000256" key="1">
    <source>
        <dbReference type="ARBA" id="ARBA00022618"/>
    </source>
</evidence>
<reference evidence="5 6" key="2">
    <citation type="submission" date="2013-02" db="EMBL/GenBank/DDBJ databases">
        <title>The Genome Sequence of Plasmodium falciparum Vietnam Oak-Knoll (FVO).</title>
        <authorList>
            <consortium name="The Broad Institute Genome Sequencing Platform"/>
            <consortium name="The Broad Institute Genome Sequencing Center for Infectious Disease"/>
            <person name="Neafsey D."/>
            <person name="Cheeseman I."/>
            <person name="Volkman S."/>
            <person name="Adams J."/>
            <person name="Walker B."/>
            <person name="Young S.K."/>
            <person name="Zeng Q."/>
            <person name="Gargeya S."/>
            <person name="Fitzgerald M."/>
            <person name="Haas B."/>
            <person name="Abouelleil A."/>
            <person name="Alvarado L."/>
            <person name="Arachchi H.M."/>
            <person name="Berlin A.M."/>
            <person name="Chapman S.B."/>
            <person name="Dewar J."/>
            <person name="Goldberg J."/>
            <person name="Griggs A."/>
            <person name="Gujja S."/>
            <person name="Hansen M."/>
            <person name="Howarth C."/>
            <person name="Imamovic A."/>
            <person name="Larimer J."/>
            <person name="McCowan C."/>
            <person name="Murphy C."/>
            <person name="Neiman D."/>
            <person name="Pearson M."/>
            <person name="Priest M."/>
            <person name="Roberts A."/>
            <person name="Saif S."/>
            <person name="Shea T."/>
            <person name="Sisk P."/>
            <person name="Sykes S."/>
            <person name="Wortman J."/>
            <person name="Nusbaum C."/>
            <person name="Birren B."/>
        </authorList>
    </citation>
    <scope>NUCLEOTIDE SEQUENCE [LARGE SCALE GENOMIC DNA]</scope>
    <source>
        <strain evidence="6">Vietnam Oak-Knoll (FVO)</strain>
    </source>
</reference>
<dbReference type="EMBL" id="KI925068">
    <property type="protein sequence ID" value="ETW19291.1"/>
    <property type="molecule type" value="Genomic_DNA"/>
</dbReference>
<keyword evidence="3" id="KW-0131">Cell cycle</keyword>
<dbReference type="GO" id="GO:0007091">
    <property type="term" value="P:metaphase/anaphase transition of mitotic cell cycle"/>
    <property type="evidence" value="ECO:0007669"/>
    <property type="project" value="TreeGrafter"/>
</dbReference>
<accession>A0A024V909</accession>
<dbReference type="GO" id="GO:0070979">
    <property type="term" value="P:protein K11-linked ubiquitination"/>
    <property type="evidence" value="ECO:0007669"/>
    <property type="project" value="TreeGrafter"/>
</dbReference>
<dbReference type="Proteomes" id="UP000030690">
    <property type="component" value="Unassembled WGS sequence"/>
</dbReference>